<evidence type="ECO:0000256" key="3">
    <source>
        <dbReference type="ARBA" id="ARBA00023082"/>
    </source>
</evidence>
<organism evidence="7 8">
    <name type="scientific">Methylophilus glucosoxydans</name>
    <dbReference type="NCBI Taxonomy" id="752553"/>
    <lineage>
        <taxon>Bacteria</taxon>
        <taxon>Pseudomonadati</taxon>
        <taxon>Pseudomonadota</taxon>
        <taxon>Betaproteobacteria</taxon>
        <taxon>Nitrosomonadales</taxon>
        <taxon>Methylophilaceae</taxon>
        <taxon>Methylophilus</taxon>
    </lineage>
</organism>
<dbReference type="Proteomes" id="UP001597106">
    <property type="component" value="Unassembled WGS sequence"/>
</dbReference>
<dbReference type="NCBIfam" id="TIGR02937">
    <property type="entry name" value="sigma70-ECF"/>
    <property type="match status" value="1"/>
</dbReference>
<feature type="domain" description="RNA polymerase sigma factor 70 region 4 type 2" evidence="6">
    <location>
        <begin position="112"/>
        <end position="164"/>
    </location>
</feature>
<dbReference type="InterPro" id="IPR036388">
    <property type="entry name" value="WH-like_DNA-bd_sf"/>
</dbReference>
<dbReference type="InterPro" id="IPR014284">
    <property type="entry name" value="RNA_pol_sigma-70_dom"/>
</dbReference>
<evidence type="ECO:0000256" key="4">
    <source>
        <dbReference type="ARBA" id="ARBA00023163"/>
    </source>
</evidence>
<evidence type="ECO:0000259" key="5">
    <source>
        <dbReference type="Pfam" id="PF04542"/>
    </source>
</evidence>
<dbReference type="Pfam" id="PF08281">
    <property type="entry name" value="Sigma70_r4_2"/>
    <property type="match status" value="1"/>
</dbReference>
<dbReference type="InterPro" id="IPR039425">
    <property type="entry name" value="RNA_pol_sigma-70-like"/>
</dbReference>
<dbReference type="InterPro" id="IPR013249">
    <property type="entry name" value="RNA_pol_sigma70_r4_t2"/>
</dbReference>
<gene>
    <name evidence="7" type="ORF">ACFQ1T_12885</name>
</gene>
<dbReference type="InterPro" id="IPR013324">
    <property type="entry name" value="RNA_pol_sigma_r3/r4-like"/>
</dbReference>
<accession>A0ABW3GLT2</accession>
<name>A0ABW3GLT2_9PROT</name>
<dbReference type="EMBL" id="JBHTJW010000003">
    <property type="protein sequence ID" value="MFD0930675.1"/>
    <property type="molecule type" value="Genomic_DNA"/>
</dbReference>
<comment type="caution">
    <text evidence="7">The sequence shown here is derived from an EMBL/GenBank/DDBJ whole genome shotgun (WGS) entry which is preliminary data.</text>
</comment>
<dbReference type="RefSeq" id="WP_379077418.1">
    <property type="nucleotide sequence ID" value="NZ_JBHTJW010000003.1"/>
</dbReference>
<evidence type="ECO:0000313" key="7">
    <source>
        <dbReference type="EMBL" id="MFD0930675.1"/>
    </source>
</evidence>
<dbReference type="PANTHER" id="PTHR43133:SF63">
    <property type="entry name" value="RNA POLYMERASE SIGMA FACTOR FECI-RELATED"/>
    <property type="match status" value="1"/>
</dbReference>
<dbReference type="InterPro" id="IPR007627">
    <property type="entry name" value="RNA_pol_sigma70_r2"/>
</dbReference>
<dbReference type="Gene3D" id="1.10.1740.10">
    <property type="match status" value="1"/>
</dbReference>
<dbReference type="Pfam" id="PF04542">
    <property type="entry name" value="Sigma70_r2"/>
    <property type="match status" value="1"/>
</dbReference>
<keyword evidence="8" id="KW-1185">Reference proteome</keyword>
<dbReference type="SUPFAM" id="SSF88659">
    <property type="entry name" value="Sigma3 and sigma4 domains of RNA polymerase sigma factors"/>
    <property type="match status" value="1"/>
</dbReference>
<evidence type="ECO:0000313" key="8">
    <source>
        <dbReference type="Proteomes" id="UP001597106"/>
    </source>
</evidence>
<reference evidence="8" key="1">
    <citation type="journal article" date="2019" name="Int. J. Syst. Evol. Microbiol.">
        <title>The Global Catalogue of Microorganisms (GCM) 10K type strain sequencing project: providing services to taxonomists for standard genome sequencing and annotation.</title>
        <authorList>
            <consortium name="The Broad Institute Genomics Platform"/>
            <consortium name="The Broad Institute Genome Sequencing Center for Infectious Disease"/>
            <person name="Wu L."/>
            <person name="Ma J."/>
        </authorList>
    </citation>
    <scope>NUCLEOTIDE SEQUENCE [LARGE SCALE GENOMIC DNA]</scope>
    <source>
        <strain evidence="8">CCUG 59685</strain>
    </source>
</reference>
<keyword evidence="3" id="KW-0731">Sigma factor</keyword>
<feature type="domain" description="RNA polymerase sigma-70 region 2" evidence="5">
    <location>
        <begin position="15"/>
        <end position="81"/>
    </location>
</feature>
<proteinExistence type="inferred from homology"/>
<dbReference type="InterPro" id="IPR013325">
    <property type="entry name" value="RNA_pol_sigma_r2"/>
</dbReference>
<dbReference type="Gene3D" id="1.10.10.10">
    <property type="entry name" value="Winged helix-like DNA-binding domain superfamily/Winged helix DNA-binding domain"/>
    <property type="match status" value="1"/>
</dbReference>
<comment type="similarity">
    <text evidence="1">Belongs to the sigma-70 factor family. ECF subfamily.</text>
</comment>
<keyword evidence="4" id="KW-0804">Transcription</keyword>
<dbReference type="NCBIfam" id="NF009180">
    <property type="entry name" value="PRK12528.1"/>
    <property type="match status" value="1"/>
</dbReference>
<dbReference type="PANTHER" id="PTHR43133">
    <property type="entry name" value="RNA POLYMERASE ECF-TYPE SIGMA FACTO"/>
    <property type="match status" value="1"/>
</dbReference>
<evidence type="ECO:0000259" key="6">
    <source>
        <dbReference type="Pfam" id="PF08281"/>
    </source>
</evidence>
<keyword evidence="2" id="KW-0805">Transcription regulation</keyword>
<protein>
    <submittedName>
        <fullName evidence="7">Sigma-70 family RNA polymerase sigma factor</fullName>
    </submittedName>
</protein>
<sequence>MLANEYTLQQTVGALYIDHHQWLRAWLRGKLGCSEQAADLAQDTFLRMMHGKRNVHALEKPRAYLTQIAKHLLIDHWRRQAVERAWQETLAVAPETFVASPEERALILEALVRIDQLLDCLKPKVREAFLLSQLDGLGYRDIGERLGVGERMVKKYMAQAMLACLMMDEGP</sequence>
<evidence type="ECO:0000256" key="2">
    <source>
        <dbReference type="ARBA" id="ARBA00023015"/>
    </source>
</evidence>
<dbReference type="SUPFAM" id="SSF88946">
    <property type="entry name" value="Sigma2 domain of RNA polymerase sigma factors"/>
    <property type="match status" value="1"/>
</dbReference>
<evidence type="ECO:0000256" key="1">
    <source>
        <dbReference type="ARBA" id="ARBA00010641"/>
    </source>
</evidence>